<dbReference type="EC" id="1.3.1.88" evidence="10"/>
<dbReference type="Gene3D" id="3.20.20.70">
    <property type="entry name" value="Aldolase class I"/>
    <property type="match status" value="1"/>
</dbReference>
<keyword evidence="6" id="KW-0521">NADP</keyword>
<comment type="caution">
    <text evidence="20">The sequence shown here is derived from an EMBL/GenBank/DDBJ whole genome shotgun (WGS) entry which is preliminary data.</text>
</comment>
<accession>A0ABR3U4E5</accession>
<keyword evidence="2" id="KW-0285">Flavoprotein</keyword>
<gene>
    <name evidence="20" type="primary">DUS1</name>
    <name evidence="20" type="ORF">SLS58_000969</name>
</gene>
<keyword evidence="3" id="KW-0288">FMN</keyword>
<name>A0ABR3U4E5_9PEZI</name>
<dbReference type="PANTHER" id="PTHR11082:SF5">
    <property type="entry name" value="TRNA-DIHYDROURIDINE(16_17) SYNTHASE [NAD(P)(+)]-LIKE"/>
    <property type="match status" value="1"/>
</dbReference>
<dbReference type="Pfam" id="PF01207">
    <property type="entry name" value="Dus"/>
    <property type="match status" value="1"/>
</dbReference>
<dbReference type="InterPro" id="IPR018517">
    <property type="entry name" value="tRNA_hU_synthase_CS"/>
</dbReference>
<evidence type="ECO:0000256" key="12">
    <source>
        <dbReference type="ARBA" id="ARBA00047287"/>
    </source>
</evidence>
<dbReference type="InterPro" id="IPR035587">
    <property type="entry name" value="DUS-like_FMN-bd"/>
</dbReference>
<evidence type="ECO:0000256" key="11">
    <source>
        <dbReference type="ARBA" id="ARBA00045934"/>
    </source>
</evidence>
<evidence type="ECO:0000256" key="10">
    <source>
        <dbReference type="ARBA" id="ARBA00038890"/>
    </source>
</evidence>
<feature type="compositionally biased region" description="Basic and acidic residues" evidence="18">
    <location>
        <begin position="549"/>
        <end position="564"/>
    </location>
</feature>
<feature type="compositionally biased region" description="Basic and acidic residues" evidence="18">
    <location>
        <begin position="380"/>
        <end position="400"/>
    </location>
</feature>
<feature type="region of interest" description="Disordered" evidence="18">
    <location>
        <begin position="343"/>
        <end position="402"/>
    </location>
</feature>
<comment type="catalytic activity">
    <reaction evidence="16">
        <text>a 5,6-dihydrouridine in mRNA + NADP(+) = a uridine in mRNA + NADPH + H(+)</text>
        <dbReference type="Rhea" id="RHEA:69855"/>
        <dbReference type="Rhea" id="RHEA-COMP:14658"/>
        <dbReference type="Rhea" id="RHEA-COMP:17789"/>
        <dbReference type="ChEBI" id="CHEBI:15378"/>
        <dbReference type="ChEBI" id="CHEBI:57783"/>
        <dbReference type="ChEBI" id="CHEBI:58349"/>
        <dbReference type="ChEBI" id="CHEBI:65315"/>
        <dbReference type="ChEBI" id="CHEBI:74443"/>
    </reaction>
    <physiologicalReaction direction="right-to-left" evidence="16">
        <dbReference type="Rhea" id="RHEA:69857"/>
    </physiologicalReaction>
</comment>
<evidence type="ECO:0000313" key="21">
    <source>
        <dbReference type="Proteomes" id="UP001521184"/>
    </source>
</evidence>
<comment type="similarity">
    <text evidence="9">Belongs to the Dus family. Dus1 subfamily.</text>
</comment>
<dbReference type="EMBL" id="JAKEKT020000003">
    <property type="protein sequence ID" value="KAL1650850.1"/>
    <property type="molecule type" value="Genomic_DNA"/>
</dbReference>
<evidence type="ECO:0000256" key="15">
    <source>
        <dbReference type="ARBA" id="ARBA00048934"/>
    </source>
</evidence>
<evidence type="ECO:0000256" key="1">
    <source>
        <dbReference type="ARBA" id="ARBA00001917"/>
    </source>
</evidence>
<feature type="domain" description="DUS-like FMN-binding" evidence="19">
    <location>
        <begin position="41"/>
        <end position="296"/>
    </location>
</feature>
<evidence type="ECO:0000256" key="13">
    <source>
        <dbReference type="ARBA" id="ARBA00047652"/>
    </source>
</evidence>
<dbReference type="PROSITE" id="PS01136">
    <property type="entry name" value="UPF0034"/>
    <property type="match status" value="1"/>
</dbReference>
<comment type="catalytic activity">
    <reaction evidence="17">
        <text>5,6-dihydrouridine(17) in tRNA + NADP(+) = uridine(17) in tRNA + NADPH + H(+)</text>
        <dbReference type="Rhea" id="RHEA:53368"/>
        <dbReference type="Rhea" id="RHEA-COMP:13541"/>
        <dbReference type="Rhea" id="RHEA-COMP:13542"/>
        <dbReference type="ChEBI" id="CHEBI:15378"/>
        <dbReference type="ChEBI" id="CHEBI:57783"/>
        <dbReference type="ChEBI" id="CHEBI:58349"/>
        <dbReference type="ChEBI" id="CHEBI:65315"/>
        <dbReference type="ChEBI" id="CHEBI:74443"/>
        <dbReference type="EC" id="1.3.1.88"/>
    </reaction>
    <physiologicalReaction direction="right-to-left" evidence="17">
        <dbReference type="Rhea" id="RHEA:53370"/>
    </physiologicalReaction>
</comment>
<evidence type="ECO:0000256" key="4">
    <source>
        <dbReference type="ARBA" id="ARBA00022664"/>
    </source>
</evidence>
<evidence type="ECO:0000256" key="2">
    <source>
        <dbReference type="ARBA" id="ARBA00022630"/>
    </source>
</evidence>
<keyword evidence="21" id="KW-1185">Reference proteome</keyword>
<reference evidence="20 21" key="1">
    <citation type="journal article" date="2023" name="Plant Dis.">
        <title>First Report of Diplodia intermedia Causing Canker and Dieback Diseases on Apple Trees in Canada.</title>
        <authorList>
            <person name="Ellouze W."/>
            <person name="Ilyukhin E."/>
            <person name="Sulman M."/>
            <person name="Ali S."/>
        </authorList>
    </citation>
    <scope>NUCLEOTIDE SEQUENCE [LARGE SCALE GENOMIC DNA]</scope>
    <source>
        <strain evidence="20 21">M45-28</strain>
    </source>
</reference>
<feature type="compositionally biased region" description="Acidic residues" evidence="18">
    <location>
        <begin position="357"/>
        <end position="366"/>
    </location>
</feature>
<comment type="catalytic activity">
    <reaction evidence="13">
        <text>5,6-dihydrouridine(16) in tRNA + NADP(+) = uridine(16) in tRNA + NADPH + H(+)</text>
        <dbReference type="Rhea" id="RHEA:53376"/>
        <dbReference type="Rhea" id="RHEA-COMP:13543"/>
        <dbReference type="Rhea" id="RHEA-COMP:13544"/>
        <dbReference type="ChEBI" id="CHEBI:15378"/>
        <dbReference type="ChEBI" id="CHEBI:57783"/>
        <dbReference type="ChEBI" id="CHEBI:58349"/>
        <dbReference type="ChEBI" id="CHEBI:65315"/>
        <dbReference type="ChEBI" id="CHEBI:74443"/>
        <dbReference type="EC" id="1.3.1.88"/>
    </reaction>
    <physiologicalReaction direction="right-to-left" evidence="13">
        <dbReference type="Rhea" id="RHEA:53378"/>
    </physiologicalReaction>
</comment>
<keyword evidence="8" id="KW-0520">NAD</keyword>
<dbReference type="Proteomes" id="UP001521184">
    <property type="component" value="Unassembled WGS sequence"/>
</dbReference>
<keyword evidence="7" id="KW-0560">Oxidoreductase</keyword>
<keyword evidence="4" id="KW-0507">mRNA processing</keyword>
<evidence type="ECO:0000256" key="14">
    <source>
        <dbReference type="ARBA" id="ARBA00048342"/>
    </source>
</evidence>
<evidence type="ECO:0000256" key="17">
    <source>
        <dbReference type="ARBA" id="ARBA00049467"/>
    </source>
</evidence>
<keyword evidence="5" id="KW-0819">tRNA processing</keyword>
<dbReference type="PANTHER" id="PTHR11082">
    <property type="entry name" value="TRNA-DIHYDROURIDINE SYNTHASE"/>
    <property type="match status" value="1"/>
</dbReference>
<evidence type="ECO:0000256" key="18">
    <source>
        <dbReference type="SAM" id="MobiDB-lite"/>
    </source>
</evidence>
<comment type="catalytic activity">
    <reaction evidence="12">
        <text>5,6-dihydrouridine(17) in tRNA + NAD(+) = uridine(17) in tRNA + NADH + H(+)</text>
        <dbReference type="Rhea" id="RHEA:53372"/>
        <dbReference type="Rhea" id="RHEA-COMP:13541"/>
        <dbReference type="Rhea" id="RHEA-COMP:13542"/>
        <dbReference type="ChEBI" id="CHEBI:15378"/>
        <dbReference type="ChEBI" id="CHEBI:57540"/>
        <dbReference type="ChEBI" id="CHEBI:57945"/>
        <dbReference type="ChEBI" id="CHEBI:65315"/>
        <dbReference type="ChEBI" id="CHEBI:74443"/>
        <dbReference type="EC" id="1.3.1.88"/>
    </reaction>
    <physiologicalReaction direction="right-to-left" evidence="12">
        <dbReference type="Rhea" id="RHEA:53374"/>
    </physiologicalReaction>
</comment>
<dbReference type="SUPFAM" id="SSF51395">
    <property type="entry name" value="FMN-linked oxidoreductases"/>
    <property type="match status" value="1"/>
</dbReference>
<evidence type="ECO:0000256" key="6">
    <source>
        <dbReference type="ARBA" id="ARBA00022857"/>
    </source>
</evidence>
<dbReference type="InterPro" id="IPR013785">
    <property type="entry name" value="Aldolase_TIM"/>
</dbReference>
<protein>
    <recommendedName>
        <fullName evidence="10">tRNA-dihydrouridine(16/17) synthase [NAD(P)(+)]</fullName>
        <ecNumber evidence="10">1.3.1.88</ecNumber>
    </recommendedName>
</protein>
<evidence type="ECO:0000256" key="9">
    <source>
        <dbReference type="ARBA" id="ARBA00038313"/>
    </source>
</evidence>
<comment type="function">
    <text evidence="11">Catalyzes the synthesis of dihydrouridine, a modified base found in the D-loop of most tRNAs. Specifically modifies U47 in cytoplasmic tRNAs. Catalyzes the synthesis of dihydrouridine in some mRNAs, thereby affecting their translation.</text>
</comment>
<feature type="region of interest" description="Disordered" evidence="18">
    <location>
        <begin position="462"/>
        <end position="507"/>
    </location>
</feature>
<organism evidence="20 21">
    <name type="scientific">Diplodia intermedia</name>
    <dbReference type="NCBI Taxonomy" id="856260"/>
    <lineage>
        <taxon>Eukaryota</taxon>
        <taxon>Fungi</taxon>
        <taxon>Dikarya</taxon>
        <taxon>Ascomycota</taxon>
        <taxon>Pezizomycotina</taxon>
        <taxon>Dothideomycetes</taxon>
        <taxon>Dothideomycetes incertae sedis</taxon>
        <taxon>Botryosphaeriales</taxon>
        <taxon>Botryosphaeriaceae</taxon>
        <taxon>Diplodia</taxon>
    </lineage>
</organism>
<evidence type="ECO:0000256" key="16">
    <source>
        <dbReference type="ARBA" id="ARBA00049447"/>
    </source>
</evidence>
<evidence type="ECO:0000256" key="7">
    <source>
        <dbReference type="ARBA" id="ARBA00023002"/>
    </source>
</evidence>
<feature type="region of interest" description="Disordered" evidence="18">
    <location>
        <begin position="545"/>
        <end position="602"/>
    </location>
</feature>
<comment type="catalytic activity">
    <reaction evidence="14">
        <text>a 5,6-dihydrouridine in mRNA + NAD(+) = a uridine in mRNA + NADH + H(+)</text>
        <dbReference type="Rhea" id="RHEA:69851"/>
        <dbReference type="Rhea" id="RHEA-COMP:14658"/>
        <dbReference type="Rhea" id="RHEA-COMP:17789"/>
        <dbReference type="ChEBI" id="CHEBI:15378"/>
        <dbReference type="ChEBI" id="CHEBI:57540"/>
        <dbReference type="ChEBI" id="CHEBI:57945"/>
        <dbReference type="ChEBI" id="CHEBI:65315"/>
        <dbReference type="ChEBI" id="CHEBI:74443"/>
    </reaction>
    <physiologicalReaction direction="right-to-left" evidence="14">
        <dbReference type="Rhea" id="RHEA:69853"/>
    </physiologicalReaction>
</comment>
<dbReference type="CDD" id="cd02801">
    <property type="entry name" value="DUS_like_FMN"/>
    <property type="match status" value="1"/>
</dbReference>
<evidence type="ECO:0000256" key="5">
    <source>
        <dbReference type="ARBA" id="ARBA00022694"/>
    </source>
</evidence>
<feature type="compositionally biased region" description="Low complexity" evidence="18">
    <location>
        <begin position="464"/>
        <end position="503"/>
    </location>
</feature>
<evidence type="ECO:0000259" key="19">
    <source>
        <dbReference type="Pfam" id="PF01207"/>
    </source>
</evidence>
<evidence type="ECO:0000256" key="3">
    <source>
        <dbReference type="ARBA" id="ARBA00022643"/>
    </source>
</evidence>
<feature type="compositionally biased region" description="Basic and acidic residues" evidence="18">
    <location>
        <begin position="571"/>
        <end position="587"/>
    </location>
</feature>
<comment type="cofactor">
    <cofactor evidence="1">
        <name>FMN</name>
        <dbReference type="ChEBI" id="CHEBI:58210"/>
    </cofactor>
</comment>
<proteinExistence type="inferred from homology"/>
<sequence length="613" mass="67615">MATAQSSTMDNGQDKKPLCFQRPKLHGRAFYEALGSPKMVLAPMVEASEYAWRMLSRSFMPDDRKNDLLAYTPMLHSRLFHEKPPYRKQSFQPLRDAIPSPPDPDHLKEYTTSDAHLDGNPATDRPLFVQFCSNDPDDFIAAAQHVAPFCDAVDLNLGCPQGIARRGHYGAFLQEDWDTIRALIARLHAELPVPVTAKFRVQETRERTLAYARMMLDAGASAIAVHGRQRHQKGHETGLADWQAIRHLRDDLPPDTVIFANGNILQHEDIAACLEATGADGVMSAEGNLYDPTIFAGPPPEGCEGREYWRGRDGKGGYRMDAVFRRYMDIIYKHVLGVAPPERKPLFLPSDPPSQDPFEDKDDASGGEEGGQPPKKKQRISNDRENNKKNGGAKKTEKSLDPNLTAMQSHLFRLLRPLVSKHTNIRDALARSRSGNIEAFENVLQMVEAAVKQELIEYEREADATTTTTTTTTTTATNGSSSADPTTTAAAASAPNGESDAAALDPHESSVAAVNRCRRPRFICQPYVRPLPKEALEKGALSLSKKDKKKMELQKQKEEEEAKKAGVAPEGRVEEVEVEVGKKKEVEDGGEGGGEDVTVVEKAEIPKEGMVCG</sequence>
<evidence type="ECO:0000313" key="20">
    <source>
        <dbReference type="EMBL" id="KAL1650850.1"/>
    </source>
</evidence>
<evidence type="ECO:0000256" key="8">
    <source>
        <dbReference type="ARBA" id="ARBA00023027"/>
    </source>
</evidence>
<comment type="catalytic activity">
    <reaction evidence="15">
        <text>5,6-dihydrouridine(16) in tRNA + NAD(+) = uridine(16) in tRNA + NADH + H(+)</text>
        <dbReference type="Rhea" id="RHEA:53380"/>
        <dbReference type="Rhea" id="RHEA-COMP:13543"/>
        <dbReference type="Rhea" id="RHEA-COMP:13544"/>
        <dbReference type="ChEBI" id="CHEBI:15378"/>
        <dbReference type="ChEBI" id="CHEBI:57540"/>
        <dbReference type="ChEBI" id="CHEBI:57945"/>
        <dbReference type="ChEBI" id="CHEBI:65315"/>
        <dbReference type="ChEBI" id="CHEBI:74443"/>
        <dbReference type="EC" id="1.3.1.88"/>
    </reaction>
    <physiologicalReaction direction="right-to-left" evidence="15">
        <dbReference type="Rhea" id="RHEA:53382"/>
    </physiologicalReaction>
</comment>